<dbReference type="OrthoDB" id="10508443at2759"/>
<gene>
    <name evidence="2" type="ORF">FOZ60_012668</name>
</gene>
<feature type="compositionally biased region" description="Basic and acidic residues" evidence="1">
    <location>
        <begin position="145"/>
        <end position="159"/>
    </location>
</feature>
<accession>A0A7J6PAI5</accession>
<feature type="compositionally biased region" description="Basic and acidic residues" evidence="1">
    <location>
        <begin position="94"/>
        <end position="106"/>
    </location>
</feature>
<evidence type="ECO:0000256" key="1">
    <source>
        <dbReference type="SAM" id="MobiDB-lite"/>
    </source>
</evidence>
<evidence type="ECO:0000313" key="2">
    <source>
        <dbReference type="EMBL" id="KAF4692766.1"/>
    </source>
</evidence>
<dbReference type="AlphaFoldDB" id="A0A7J6PAI5"/>
<protein>
    <submittedName>
        <fullName evidence="2">Uncharacterized protein</fullName>
    </submittedName>
</protein>
<sequence>MYSLVNKAGVAHCRSYAQQHIDGDTIKDLNSAIPAVVERLVKVQSILNHEGLGFPKQMPPPEVSSFGQYHTPVHHHHHDSSEREIFDRDDDYFSDSRYHGRDEPSGHSRPGRYHTGSRTRSHDHPSHGSNNGRQRRLPPRSASHPYHDARGLGRPDEHGHEVLNRLTVPGDDLRSIDLDGSLLQGLGSSLRHSLQACVDYSNRVGAILPFHETSKMSPHQGQQVVQQGLACIGAVSRVVHDVQRDALGFPGMRCREDRTLVEVLDRVGSWSDVHGHARYRTSRCL</sequence>
<comment type="caution">
    <text evidence="2">The sequence shown here is derived from an EMBL/GenBank/DDBJ whole genome shotgun (WGS) entry which is preliminary data.</text>
</comment>
<feature type="compositionally biased region" description="Basic residues" evidence="1">
    <location>
        <begin position="109"/>
        <end position="119"/>
    </location>
</feature>
<name>A0A7J6PAI5_PEROL</name>
<proteinExistence type="predicted"/>
<organism evidence="2 3">
    <name type="scientific">Perkinsus olseni</name>
    <name type="common">Perkinsus atlanticus</name>
    <dbReference type="NCBI Taxonomy" id="32597"/>
    <lineage>
        <taxon>Eukaryota</taxon>
        <taxon>Sar</taxon>
        <taxon>Alveolata</taxon>
        <taxon>Perkinsozoa</taxon>
        <taxon>Perkinsea</taxon>
        <taxon>Perkinsida</taxon>
        <taxon>Perkinsidae</taxon>
        <taxon>Perkinsus</taxon>
    </lineage>
</organism>
<feature type="region of interest" description="Disordered" evidence="1">
    <location>
        <begin position="53"/>
        <end position="159"/>
    </location>
</feature>
<dbReference type="Proteomes" id="UP000541610">
    <property type="component" value="Unassembled WGS sequence"/>
</dbReference>
<reference evidence="2 3" key="1">
    <citation type="submission" date="2020-04" db="EMBL/GenBank/DDBJ databases">
        <title>Perkinsus olseni comparative genomics.</title>
        <authorList>
            <person name="Bogema D.R."/>
        </authorList>
    </citation>
    <scope>NUCLEOTIDE SEQUENCE [LARGE SCALE GENOMIC DNA]</scope>
    <source>
        <strain evidence="2">00978-12</strain>
    </source>
</reference>
<evidence type="ECO:0000313" key="3">
    <source>
        <dbReference type="Proteomes" id="UP000541610"/>
    </source>
</evidence>
<dbReference type="EMBL" id="JABANP010000055">
    <property type="protein sequence ID" value="KAF4692766.1"/>
    <property type="molecule type" value="Genomic_DNA"/>
</dbReference>